<dbReference type="PIRSF" id="PIRSF001589">
    <property type="entry name" value="Asn_synthetase_glu-h"/>
    <property type="match status" value="1"/>
</dbReference>
<organism evidence="9 10">
    <name type="scientific">Sphingomonas qilianensis</name>
    <dbReference type="NCBI Taxonomy" id="1736690"/>
    <lineage>
        <taxon>Bacteria</taxon>
        <taxon>Pseudomonadati</taxon>
        <taxon>Pseudomonadota</taxon>
        <taxon>Alphaproteobacteria</taxon>
        <taxon>Sphingomonadales</taxon>
        <taxon>Sphingomonadaceae</taxon>
        <taxon>Sphingomonas</taxon>
    </lineage>
</organism>
<dbReference type="InterPro" id="IPR051786">
    <property type="entry name" value="ASN_synthetase/amidase"/>
</dbReference>
<dbReference type="EC" id="6.3.5.4" evidence="3"/>
<dbReference type="Gene3D" id="3.40.50.620">
    <property type="entry name" value="HUPs"/>
    <property type="match status" value="1"/>
</dbReference>
<dbReference type="Proteomes" id="UP001404104">
    <property type="component" value="Unassembled WGS sequence"/>
</dbReference>
<evidence type="ECO:0000256" key="2">
    <source>
        <dbReference type="ARBA" id="ARBA00005752"/>
    </source>
</evidence>
<dbReference type="InterPro" id="IPR029055">
    <property type="entry name" value="Ntn_hydrolases_N"/>
</dbReference>
<evidence type="ECO:0000256" key="4">
    <source>
        <dbReference type="ARBA" id="ARBA00022741"/>
    </source>
</evidence>
<evidence type="ECO:0000256" key="5">
    <source>
        <dbReference type="ARBA" id="ARBA00022840"/>
    </source>
</evidence>
<proteinExistence type="inferred from homology"/>
<dbReference type="NCBIfam" id="TIGR01536">
    <property type="entry name" value="asn_synth_AEB"/>
    <property type="match status" value="1"/>
</dbReference>
<keyword evidence="5" id="KW-0067">ATP-binding</keyword>
<gene>
    <name evidence="9" type="primary">asnB</name>
    <name evidence="9" type="ORF">ABC969_03205</name>
</gene>
<accession>A0ABU9XRV6</accession>
<dbReference type="Pfam" id="PF00733">
    <property type="entry name" value="Asn_synthase"/>
    <property type="match status" value="1"/>
</dbReference>
<feature type="domain" description="Glutamine amidotransferase type-2" evidence="8">
    <location>
        <begin position="2"/>
        <end position="214"/>
    </location>
</feature>
<dbReference type="InterPro" id="IPR033738">
    <property type="entry name" value="AsnB_N"/>
</dbReference>
<dbReference type="PANTHER" id="PTHR43284:SF1">
    <property type="entry name" value="ASPARAGINE SYNTHETASE"/>
    <property type="match status" value="1"/>
</dbReference>
<evidence type="ECO:0000259" key="8">
    <source>
        <dbReference type="PROSITE" id="PS51278"/>
    </source>
</evidence>
<dbReference type="PANTHER" id="PTHR43284">
    <property type="entry name" value="ASPARAGINE SYNTHETASE (GLUTAMINE-HYDROLYZING)"/>
    <property type="match status" value="1"/>
</dbReference>
<dbReference type="Pfam" id="PF13522">
    <property type="entry name" value="GATase_6"/>
    <property type="match status" value="1"/>
</dbReference>
<dbReference type="InterPro" id="IPR017932">
    <property type="entry name" value="GATase_2_dom"/>
</dbReference>
<evidence type="ECO:0000256" key="3">
    <source>
        <dbReference type="ARBA" id="ARBA00012737"/>
    </source>
</evidence>
<dbReference type="GO" id="GO:0004066">
    <property type="term" value="F:asparagine synthase (glutamine-hydrolyzing) activity"/>
    <property type="evidence" value="ECO:0007669"/>
    <property type="project" value="UniProtKB-EC"/>
</dbReference>
<comment type="catalytic activity">
    <reaction evidence="7">
        <text>L-aspartate + L-glutamine + ATP + H2O = L-asparagine + L-glutamate + AMP + diphosphate + H(+)</text>
        <dbReference type="Rhea" id="RHEA:12228"/>
        <dbReference type="ChEBI" id="CHEBI:15377"/>
        <dbReference type="ChEBI" id="CHEBI:15378"/>
        <dbReference type="ChEBI" id="CHEBI:29985"/>
        <dbReference type="ChEBI" id="CHEBI:29991"/>
        <dbReference type="ChEBI" id="CHEBI:30616"/>
        <dbReference type="ChEBI" id="CHEBI:33019"/>
        <dbReference type="ChEBI" id="CHEBI:58048"/>
        <dbReference type="ChEBI" id="CHEBI:58359"/>
        <dbReference type="ChEBI" id="CHEBI:456215"/>
        <dbReference type="EC" id="6.3.5.4"/>
    </reaction>
</comment>
<sequence length="607" mass="66519">MNGIFGYAATAPSPSREEAARVRDVMAARGPDGHGLWSSSDGRCVLAHRRLAILDLSDRALQPMRCRDGRYTIVFNGEIYNYPELRRAAVAAGHVFETTSDTEILLYLFARHGAEMLSHLRGMFAFAIWDDHARSLFLARDPFGIKPLFLADRHGTLRFASQVRALRAGQGIRDERDPAGVIGFMLLGSVPEPFTWYQDISALPAGHCMSVDASGVRQWRYTDLTAILSAAGGRRGDRHAALADARAAIRDSVKAHLLSDVPVGLFLSSGIDSAAVLGIAMEQAKHPIHAITLGFDDFAGTTNDEVPVARRIAEYYGAPHNVRRIDRAEFLEDLRAILTTMDQPSIDGINTWFVAKAARENGLKVALSGIGGDEMLGGYPSFVDVPRWVRRYGRLARLPGLGAGLARLMRTVVPWYIAAHPKAPGLLRHTSTIGGSYLVRRSLRLPDDLADVQDPAVVKAGLARLEIVARMNATLNPMPDTPQAAVSLLELSFYMRNQLLRDADWAGMQHSVEIRTPMIDIDLFTRLAPLIGGLPAGIGKQLLADAPNKVLPDWHRHRPKTGFSIPYAGWMAGIRDLDQRNGKAASSNGLLSRTWSNYVFQQYPAGA</sequence>
<evidence type="ECO:0000256" key="6">
    <source>
        <dbReference type="ARBA" id="ARBA00022962"/>
    </source>
</evidence>
<dbReference type="InterPro" id="IPR001962">
    <property type="entry name" value="Asn_synthase"/>
</dbReference>
<comment type="pathway">
    <text evidence="1">Amino-acid biosynthesis; L-asparagine biosynthesis; L-asparagine from L-aspartate (L-Gln route): step 1/1.</text>
</comment>
<keyword evidence="9" id="KW-0436">Ligase</keyword>
<keyword evidence="4" id="KW-0547">Nucleotide-binding</keyword>
<name>A0ABU9XRV6_9SPHN</name>
<evidence type="ECO:0000256" key="1">
    <source>
        <dbReference type="ARBA" id="ARBA00005187"/>
    </source>
</evidence>
<dbReference type="InterPro" id="IPR014729">
    <property type="entry name" value="Rossmann-like_a/b/a_fold"/>
</dbReference>
<evidence type="ECO:0000313" key="9">
    <source>
        <dbReference type="EMBL" id="MEN2785426.1"/>
    </source>
</evidence>
<dbReference type="EMBL" id="JBDIMF010000001">
    <property type="protein sequence ID" value="MEN2785426.1"/>
    <property type="molecule type" value="Genomic_DNA"/>
</dbReference>
<comment type="similarity">
    <text evidence="2">Belongs to the asparagine synthetase family.</text>
</comment>
<dbReference type="SUPFAM" id="SSF56235">
    <property type="entry name" value="N-terminal nucleophile aminohydrolases (Ntn hydrolases)"/>
    <property type="match status" value="1"/>
</dbReference>
<dbReference type="CDD" id="cd01991">
    <property type="entry name" value="Asn_synthase_B_C"/>
    <property type="match status" value="1"/>
</dbReference>
<dbReference type="Gene3D" id="3.60.20.10">
    <property type="entry name" value="Glutamine Phosphoribosylpyrophosphate, subunit 1, domain 1"/>
    <property type="match status" value="1"/>
</dbReference>
<keyword evidence="6" id="KW-0315">Glutamine amidotransferase</keyword>
<dbReference type="RefSeq" id="WP_345862903.1">
    <property type="nucleotide sequence ID" value="NZ_JBDIMF010000001.1"/>
</dbReference>
<keyword evidence="10" id="KW-1185">Reference proteome</keyword>
<reference evidence="9 10" key="1">
    <citation type="submission" date="2024-05" db="EMBL/GenBank/DDBJ databases">
        <authorList>
            <person name="Liu Q."/>
            <person name="Xin Y.-H."/>
        </authorList>
    </citation>
    <scope>NUCLEOTIDE SEQUENCE [LARGE SCALE GENOMIC DNA]</scope>
    <source>
        <strain evidence="9 10">CGMCC 1.15349</strain>
    </source>
</reference>
<protein>
    <recommendedName>
        <fullName evidence="3">asparagine synthase (glutamine-hydrolyzing)</fullName>
        <ecNumber evidence="3">6.3.5.4</ecNumber>
    </recommendedName>
</protein>
<dbReference type="CDD" id="cd00712">
    <property type="entry name" value="AsnB"/>
    <property type="match status" value="1"/>
</dbReference>
<comment type="caution">
    <text evidence="9">The sequence shown here is derived from an EMBL/GenBank/DDBJ whole genome shotgun (WGS) entry which is preliminary data.</text>
</comment>
<dbReference type="PROSITE" id="PS51278">
    <property type="entry name" value="GATASE_TYPE_2"/>
    <property type="match status" value="1"/>
</dbReference>
<dbReference type="InterPro" id="IPR006426">
    <property type="entry name" value="Asn_synth_AEB"/>
</dbReference>
<evidence type="ECO:0000313" key="10">
    <source>
        <dbReference type="Proteomes" id="UP001404104"/>
    </source>
</evidence>
<evidence type="ECO:0000256" key="7">
    <source>
        <dbReference type="ARBA" id="ARBA00048741"/>
    </source>
</evidence>
<dbReference type="SUPFAM" id="SSF52402">
    <property type="entry name" value="Adenine nucleotide alpha hydrolases-like"/>
    <property type="match status" value="1"/>
</dbReference>